<comment type="caution">
    <text evidence="2">The sequence shown here is derived from an EMBL/GenBank/DDBJ whole genome shotgun (WGS) entry which is preliminary data.</text>
</comment>
<organism evidence="2 3">
    <name type="scientific">Chamaesiphon polymorphus CCALA 037</name>
    <dbReference type="NCBI Taxonomy" id="2107692"/>
    <lineage>
        <taxon>Bacteria</taxon>
        <taxon>Bacillati</taxon>
        <taxon>Cyanobacteriota</taxon>
        <taxon>Cyanophyceae</taxon>
        <taxon>Gomontiellales</taxon>
        <taxon>Chamaesiphonaceae</taxon>
        <taxon>Chamaesiphon</taxon>
    </lineage>
</organism>
<feature type="transmembrane region" description="Helical" evidence="1">
    <location>
        <begin position="131"/>
        <end position="154"/>
    </location>
</feature>
<name>A0A2T1GB79_9CYAN</name>
<dbReference type="AlphaFoldDB" id="A0A2T1GB79"/>
<dbReference type="EMBL" id="PVWO01000250">
    <property type="protein sequence ID" value="PSB54562.1"/>
    <property type="molecule type" value="Genomic_DNA"/>
</dbReference>
<keyword evidence="1" id="KW-0812">Transmembrane</keyword>
<feature type="transmembrane region" description="Helical" evidence="1">
    <location>
        <begin position="73"/>
        <end position="93"/>
    </location>
</feature>
<feature type="transmembrane region" description="Helical" evidence="1">
    <location>
        <begin position="228"/>
        <end position="254"/>
    </location>
</feature>
<accession>A0A2T1GB79</accession>
<feature type="transmembrane region" description="Helical" evidence="1">
    <location>
        <begin position="274"/>
        <end position="293"/>
    </location>
</feature>
<dbReference type="RefSeq" id="WP_106307725.1">
    <property type="nucleotide sequence ID" value="NZ_PVWO01000250.1"/>
</dbReference>
<gene>
    <name evidence="2" type="ORF">C7B77_17795</name>
</gene>
<keyword evidence="3" id="KW-1185">Reference proteome</keyword>
<keyword evidence="1" id="KW-0472">Membrane</keyword>
<evidence type="ECO:0000313" key="3">
    <source>
        <dbReference type="Proteomes" id="UP000238937"/>
    </source>
</evidence>
<feature type="transmembrane region" description="Helical" evidence="1">
    <location>
        <begin position="20"/>
        <end position="53"/>
    </location>
</feature>
<protein>
    <submittedName>
        <fullName evidence="2">Uncharacterized protein</fullName>
    </submittedName>
</protein>
<evidence type="ECO:0000313" key="2">
    <source>
        <dbReference type="EMBL" id="PSB54562.1"/>
    </source>
</evidence>
<dbReference type="Proteomes" id="UP000238937">
    <property type="component" value="Unassembled WGS sequence"/>
</dbReference>
<sequence length="398" mass="45343">MNYRYSHRKNPSFDSKLFTVFEIGTIAQVLLPIGGISRLVIAALWGGFLLQFAIAHRRKHQWQWRGCNFFNALQSLCVLGFGVYFCLTVVRSFSKISSSRTRQSIELLNITETFSAGINALPALITGERNHLLSFLLIHVGAILLYALVCLRIAYLSQDEFLKDCQQPQRDRVDPLSMQQFNGSIESSRSIGSIWSFFTSRPFIVEKTDDSVRVEFYKISDRDIQANFPLIGVCLLFFCASLYGIFNTVFIAIATPTTQNLPHSLKLIAFLAPLFPYTIFALISCYALHLLFVKKIVEYKENVLTVGETILGHYRQLFTIDRQDLLPLEEKQKDARVPGVVNSVLLVSQRGRYREIAGHLSPEAMENFKEIYECFRTSSHFNSFYIKTKVATSIPGLR</sequence>
<evidence type="ECO:0000256" key="1">
    <source>
        <dbReference type="SAM" id="Phobius"/>
    </source>
</evidence>
<keyword evidence="1" id="KW-1133">Transmembrane helix</keyword>
<proteinExistence type="predicted"/>
<reference evidence="2 3" key="1">
    <citation type="submission" date="2018-03" db="EMBL/GenBank/DDBJ databases">
        <title>The ancient ancestry and fast evolution of plastids.</title>
        <authorList>
            <person name="Moore K.R."/>
            <person name="Magnabosco C."/>
            <person name="Momper L."/>
            <person name="Gold D.A."/>
            <person name="Bosak T."/>
            <person name="Fournier G.P."/>
        </authorList>
    </citation>
    <scope>NUCLEOTIDE SEQUENCE [LARGE SCALE GENOMIC DNA]</scope>
    <source>
        <strain evidence="2 3">CCALA 037</strain>
    </source>
</reference>